<gene>
    <name evidence="3" type="ORF">C8A01DRAFT_16352</name>
</gene>
<keyword evidence="4" id="KW-1185">Reference proteome</keyword>
<sequence>MATSRFETQMYPAEKFVESAGTVLFQLSTHRVCILYLIERGEYILPKGRRNLGESRQTTAIRETIEETGIPCRLLPINLVSRVCPPIETGHLPDEARLFKDSCEPIALQTRRVGEEIKLIWWFVAAVNEDEPVGHHEKDKFEVEFHSYATVVEKLTFEDDRKLVRKAIELAKSSVGS</sequence>
<dbReference type="EMBL" id="MU854394">
    <property type="protein sequence ID" value="KAK4039694.1"/>
    <property type="molecule type" value="Genomic_DNA"/>
</dbReference>
<dbReference type="GO" id="GO:0004081">
    <property type="term" value="F:bis(5'-nucleosyl)-tetraphosphatase (asymmetrical) activity"/>
    <property type="evidence" value="ECO:0007669"/>
    <property type="project" value="TreeGrafter"/>
</dbReference>
<dbReference type="Pfam" id="PF00293">
    <property type="entry name" value="NUDIX"/>
    <property type="match status" value="1"/>
</dbReference>
<dbReference type="Proteomes" id="UP001303115">
    <property type="component" value="Unassembled WGS sequence"/>
</dbReference>
<proteinExistence type="predicted"/>
<protein>
    <recommendedName>
        <fullName evidence="2">Nudix hydrolase domain-containing protein</fullName>
    </recommendedName>
</protein>
<keyword evidence="1" id="KW-0378">Hydrolase</keyword>
<dbReference type="InterPro" id="IPR051325">
    <property type="entry name" value="Nudix_hydrolase_domain"/>
</dbReference>
<feature type="domain" description="Nudix hydrolase" evidence="2">
    <location>
        <begin position="15"/>
        <end position="168"/>
    </location>
</feature>
<dbReference type="InterPro" id="IPR015797">
    <property type="entry name" value="NUDIX_hydrolase-like_dom_sf"/>
</dbReference>
<dbReference type="PANTHER" id="PTHR21340:SF0">
    <property type="entry name" value="BIS(5'-NUCLEOSYL)-TETRAPHOSPHATASE [ASYMMETRICAL]"/>
    <property type="match status" value="1"/>
</dbReference>
<dbReference type="GO" id="GO:0006754">
    <property type="term" value="P:ATP biosynthetic process"/>
    <property type="evidence" value="ECO:0007669"/>
    <property type="project" value="TreeGrafter"/>
</dbReference>
<dbReference type="AlphaFoldDB" id="A0AAN6SQU1"/>
<dbReference type="InterPro" id="IPR020084">
    <property type="entry name" value="NUDIX_hydrolase_CS"/>
</dbReference>
<dbReference type="Gene3D" id="3.90.79.10">
    <property type="entry name" value="Nucleoside Triphosphate Pyrophosphohydrolase"/>
    <property type="match status" value="1"/>
</dbReference>
<dbReference type="GO" id="GO:0006167">
    <property type="term" value="P:AMP biosynthetic process"/>
    <property type="evidence" value="ECO:0007669"/>
    <property type="project" value="TreeGrafter"/>
</dbReference>
<evidence type="ECO:0000313" key="4">
    <source>
        <dbReference type="Proteomes" id="UP001303115"/>
    </source>
</evidence>
<name>A0AAN6SQU1_9PEZI</name>
<dbReference type="PROSITE" id="PS51462">
    <property type="entry name" value="NUDIX"/>
    <property type="match status" value="1"/>
</dbReference>
<dbReference type="PROSITE" id="PS00893">
    <property type="entry name" value="NUDIX_BOX"/>
    <property type="match status" value="1"/>
</dbReference>
<dbReference type="SUPFAM" id="SSF55811">
    <property type="entry name" value="Nudix"/>
    <property type="match status" value="1"/>
</dbReference>
<comment type="caution">
    <text evidence="3">The sequence shown here is derived from an EMBL/GenBank/DDBJ whole genome shotgun (WGS) entry which is preliminary data.</text>
</comment>
<evidence type="ECO:0000259" key="2">
    <source>
        <dbReference type="PROSITE" id="PS51462"/>
    </source>
</evidence>
<evidence type="ECO:0000313" key="3">
    <source>
        <dbReference type="EMBL" id="KAK4039694.1"/>
    </source>
</evidence>
<accession>A0AAN6SQU1</accession>
<organism evidence="3 4">
    <name type="scientific">Parachaetomium inaequale</name>
    <dbReference type="NCBI Taxonomy" id="2588326"/>
    <lineage>
        <taxon>Eukaryota</taxon>
        <taxon>Fungi</taxon>
        <taxon>Dikarya</taxon>
        <taxon>Ascomycota</taxon>
        <taxon>Pezizomycotina</taxon>
        <taxon>Sordariomycetes</taxon>
        <taxon>Sordariomycetidae</taxon>
        <taxon>Sordariales</taxon>
        <taxon>Chaetomiaceae</taxon>
        <taxon>Parachaetomium</taxon>
    </lineage>
</organism>
<dbReference type="PANTHER" id="PTHR21340">
    <property type="entry name" value="DIADENOSINE 5,5-P1,P4-TETRAPHOSPHATE PYROPHOSPHOHYDROLASE MUTT"/>
    <property type="match status" value="1"/>
</dbReference>
<evidence type="ECO:0000256" key="1">
    <source>
        <dbReference type="ARBA" id="ARBA00022801"/>
    </source>
</evidence>
<reference evidence="4" key="1">
    <citation type="journal article" date="2023" name="Mol. Phylogenet. Evol.">
        <title>Genome-scale phylogeny and comparative genomics of the fungal order Sordariales.</title>
        <authorList>
            <person name="Hensen N."/>
            <person name="Bonometti L."/>
            <person name="Westerberg I."/>
            <person name="Brannstrom I.O."/>
            <person name="Guillou S."/>
            <person name="Cros-Aarteil S."/>
            <person name="Calhoun S."/>
            <person name="Haridas S."/>
            <person name="Kuo A."/>
            <person name="Mondo S."/>
            <person name="Pangilinan J."/>
            <person name="Riley R."/>
            <person name="LaButti K."/>
            <person name="Andreopoulos B."/>
            <person name="Lipzen A."/>
            <person name="Chen C."/>
            <person name="Yan M."/>
            <person name="Daum C."/>
            <person name="Ng V."/>
            <person name="Clum A."/>
            <person name="Steindorff A."/>
            <person name="Ohm R.A."/>
            <person name="Martin F."/>
            <person name="Silar P."/>
            <person name="Natvig D.O."/>
            <person name="Lalanne C."/>
            <person name="Gautier V."/>
            <person name="Ament-Velasquez S.L."/>
            <person name="Kruys A."/>
            <person name="Hutchinson M.I."/>
            <person name="Powell A.J."/>
            <person name="Barry K."/>
            <person name="Miller A.N."/>
            <person name="Grigoriev I.V."/>
            <person name="Debuchy R."/>
            <person name="Gladieux P."/>
            <person name="Hiltunen Thoren M."/>
            <person name="Johannesson H."/>
        </authorList>
    </citation>
    <scope>NUCLEOTIDE SEQUENCE [LARGE SCALE GENOMIC DNA]</scope>
    <source>
        <strain evidence="4">CBS 284.82</strain>
    </source>
</reference>
<dbReference type="InterPro" id="IPR000086">
    <property type="entry name" value="NUDIX_hydrolase_dom"/>
</dbReference>